<accession>A0A0F9HCL8</accession>
<sequence>MKNRYARLRQQAITLLGGKCECCSESALDRLHIDHRNGLEGEKRRPGIPIVLAVIGGTKIFRNMLGKIKGVYAVGATILVSIVVGEVMFLEELDWLFAGVGGLFAGLESAAVFSLSKFVGKKVIKVEKV</sequence>
<protein>
    <submittedName>
        <fullName evidence="2">Uncharacterized protein</fullName>
    </submittedName>
</protein>
<feature type="transmembrane region" description="Helical" evidence="1">
    <location>
        <begin position="95"/>
        <end position="115"/>
    </location>
</feature>
<feature type="transmembrane region" description="Helical" evidence="1">
    <location>
        <begin position="70"/>
        <end position="89"/>
    </location>
</feature>
<evidence type="ECO:0000313" key="2">
    <source>
        <dbReference type="EMBL" id="KKM12857.1"/>
    </source>
</evidence>
<reference evidence="2" key="1">
    <citation type="journal article" date="2015" name="Nature">
        <title>Complex archaea that bridge the gap between prokaryotes and eukaryotes.</title>
        <authorList>
            <person name="Spang A."/>
            <person name="Saw J.H."/>
            <person name="Jorgensen S.L."/>
            <person name="Zaremba-Niedzwiedzka K."/>
            <person name="Martijn J."/>
            <person name="Lind A.E."/>
            <person name="van Eijk R."/>
            <person name="Schleper C."/>
            <person name="Guy L."/>
            <person name="Ettema T.J."/>
        </authorList>
    </citation>
    <scope>NUCLEOTIDE SEQUENCE</scope>
</reference>
<keyword evidence="1" id="KW-0812">Transmembrane</keyword>
<comment type="caution">
    <text evidence="2">The sequence shown here is derived from an EMBL/GenBank/DDBJ whole genome shotgun (WGS) entry which is preliminary data.</text>
</comment>
<gene>
    <name evidence="2" type="ORF">LCGC14_1719710</name>
</gene>
<dbReference type="EMBL" id="LAZR01015455">
    <property type="protein sequence ID" value="KKM12857.1"/>
    <property type="molecule type" value="Genomic_DNA"/>
</dbReference>
<proteinExistence type="predicted"/>
<keyword evidence="1" id="KW-1133">Transmembrane helix</keyword>
<dbReference type="AlphaFoldDB" id="A0A0F9HCL8"/>
<keyword evidence="1" id="KW-0472">Membrane</keyword>
<evidence type="ECO:0000256" key="1">
    <source>
        <dbReference type="SAM" id="Phobius"/>
    </source>
</evidence>
<organism evidence="2">
    <name type="scientific">marine sediment metagenome</name>
    <dbReference type="NCBI Taxonomy" id="412755"/>
    <lineage>
        <taxon>unclassified sequences</taxon>
        <taxon>metagenomes</taxon>
        <taxon>ecological metagenomes</taxon>
    </lineage>
</organism>
<name>A0A0F9HCL8_9ZZZZ</name>